<dbReference type="InterPro" id="IPR025724">
    <property type="entry name" value="GAG-pre-integrase_dom"/>
</dbReference>
<accession>A0AAV3NLV6</accession>
<evidence type="ECO:0000259" key="1">
    <source>
        <dbReference type="Pfam" id="PF13976"/>
    </source>
</evidence>
<dbReference type="EMBL" id="BAABME010000094">
    <property type="protein sequence ID" value="GAA0139491.1"/>
    <property type="molecule type" value="Genomic_DNA"/>
</dbReference>
<protein>
    <recommendedName>
        <fullName evidence="1">GAG-pre-integrase domain-containing protein</fullName>
    </recommendedName>
</protein>
<evidence type="ECO:0000313" key="3">
    <source>
        <dbReference type="Proteomes" id="UP001454036"/>
    </source>
</evidence>
<sequence length="95" mass="10868">MDCKSYCLAAPPRRNDFLGVHLHRSPFAIQNYGCDQTVMKGVRSADNCYLWTSVKALVSRKDEDAELWDKKLGHTNYRNIQQLLSKEAIRGLPTL</sequence>
<name>A0AAV3NLV6_LITER</name>
<dbReference type="Pfam" id="PF13976">
    <property type="entry name" value="gag_pre-integrs"/>
    <property type="match status" value="1"/>
</dbReference>
<dbReference type="Proteomes" id="UP001454036">
    <property type="component" value="Unassembled WGS sequence"/>
</dbReference>
<organism evidence="2 3">
    <name type="scientific">Lithospermum erythrorhizon</name>
    <name type="common">Purple gromwell</name>
    <name type="synonym">Lithospermum officinale var. erythrorhizon</name>
    <dbReference type="NCBI Taxonomy" id="34254"/>
    <lineage>
        <taxon>Eukaryota</taxon>
        <taxon>Viridiplantae</taxon>
        <taxon>Streptophyta</taxon>
        <taxon>Embryophyta</taxon>
        <taxon>Tracheophyta</taxon>
        <taxon>Spermatophyta</taxon>
        <taxon>Magnoliopsida</taxon>
        <taxon>eudicotyledons</taxon>
        <taxon>Gunneridae</taxon>
        <taxon>Pentapetalae</taxon>
        <taxon>asterids</taxon>
        <taxon>lamiids</taxon>
        <taxon>Boraginales</taxon>
        <taxon>Boraginaceae</taxon>
        <taxon>Boraginoideae</taxon>
        <taxon>Lithospermeae</taxon>
        <taxon>Lithospermum</taxon>
    </lineage>
</organism>
<gene>
    <name evidence="2" type="ORF">LIER_01021</name>
</gene>
<keyword evidence="3" id="KW-1185">Reference proteome</keyword>
<evidence type="ECO:0000313" key="2">
    <source>
        <dbReference type="EMBL" id="GAA0139491.1"/>
    </source>
</evidence>
<feature type="domain" description="GAG-pre-integrase" evidence="1">
    <location>
        <begin position="53"/>
        <end position="94"/>
    </location>
</feature>
<dbReference type="AlphaFoldDB" id="A0AAV3NLV6"/>
<proteinExistence type="predicted"/>
<reference evidence="2 3" key="1">
    <citation type="submission" date="2024-01" db="EMBL/GenBank/DDBJ databases">
        <title>The complete chloroplast genome sequence of Lithospermum erythrorhizon: insights into the phylogenetic relationship among Boraginaceae species and the maternal lineages of purple gromwells.</title>
        <authorList>
            <person name="Okada T."/>
            <person name="Watanabe K."/>
        </authorList>
    </citation>
    <scope>NUCLEOTIDE SEQUENCE [LARGE SCALE GENOMIC DNA]</scope>
</reference>
<comment type="caution">
    <text evidence="2">The sequence shown here is derived from an EMBL/GenBank/DDBJ whole genome shotgun (WGS) entry which is preliminary data.</text>
</comment>